<feature type="non-terminal residue" evidence="1">
    <location>
        <position position="1"/>
    </location>
</feature>
<comment type="caution">
    <text evidence="1">The sequence shown here is derived from an EMBL/GenBank/DDBJ whole genome shotgun (WGS) entry which is preliminary data.</text>
</comment>
<dbReference type="EMBL" id="ADBV01015690">
    <property type="protein sequence ID" value="EJW72658.1"/>
    <property type="molecule type" value="Genomic_DNA"/>
</dbReference>
<dbReference type="Proteomes" id="UP000004810">
    <property type="component" value="Unassembled WGS sequence"/>
</dbReference>
<protein>
    <submittedName>
        <fullName evidence="1">Uncharacterized protein</fullName>
    </submittedName>
</protein>
<sequence length="57" mass="6315">DLDFDTEDFSTRNINSGLTYIKPTASSLSSDSASKVIETAMIKFVKLLISPKKTIIY</sequence>
<organism evidence="1 2">
    <name type="scientific">Wuchereria bancrofti</name>
    <dbReference type="NCBI Taxonomy" id="6293"/>
    <lineage>
        <taxon>Eukaryota</taxon>
        <taxon>Metazoa</taxon>
        <taxon>Ecdysozoa</taxon>
        <taxon>Nematoda</taxon>
        <taxon>Chromadorea</taxon>
        <taxon>Rhabditida</taxon>
        <taxon>Spirurina</taxon>
        <taxon>Spiruromorpha</taxon>
        <taxon>Filarioidea</taxon>
        <taxon>Onchocercidae</taxon>
        <taxon>Wuchereria</taxon>
    </lineage>
</organism>
<dbReference type="AlphaFoldDB" id="J9DSN6"/>
<evidence type="ECO:0000313" key="1">
    <source>
        <dbReference type="EMBL" id="EJW72658.1"/>
    </source>
</evidence>
<proteinExistence type="predicted"/>
<name>J9DSN6_WUCBA</name>
<evidence type="ECO:0000313" key="2">
    <source>
        <dbReference type="Proteomes" id="UP000004810"/>
    </source>
</evidence>
<accession>J9DSN6</accession>
<reference evidence="2" key="1">
    <citation type="submission" date="2012-08" db="EMBL/GenBank/DDBJ databases">
        <title>The Genome Sequence of Wuchereria bancrofti.</title>
        <authorList>
            <person name="Nutman T.B."/>
            <person name="Fink D.L."/>
            <person name="Russ C."/>
            <person name="Young S."/>
            <person name="Zeng Q."/>
            <person name="Koehrsen M."/>
            <person name="Alvarado L."/>
            <person name="Berlin A."/>
            <person name="Chapman S.B."/>
            <person name="Chen Z."/>
            <person name="Freedman E."/>
            <person name="Gellesch M."/>
            <person name="Goldberg J."/>
            <person name="Griggs A."/>
            <person name="Gujja S."/>
            <person name="Heilman E.R."/>
            <person name="Heiman D."/>
            <person name="Hepburn T."/>
            <person name="Howarth C."/>
            <person name="Jen D."/>
            <person name="Larson L."/>
            <person name="Lewis B."/>
            <person name="Mehta T."/>
            <person name="Park D."/>
            <person name="Pearson M."/>
            <person name="Roberts A."/>
            <person name="Saif S."/>
            <person name="Shea T."/>
            <person name="Shenoy N."/>
            <person name="Sisk P."/>
            <person name="Stolte C."/>
            <person name="Sykes S."/>
            <person name="Walk T."/>
            <person name="White J."/>
            <person name="Yandava C."/>
            <person name="Haas B."/>
            <person name="Henn M.R."/>
            <person name="Nusbaum C."/>
            <person name="Birren B."/>
        </authorList>
    </citation>
    <scope>NUCLEOTIDE SEQUENCE [LARGE SCALE GENOMIC DNA]</scope>
    <source>
        <strain evidence="2">NA</strain>
    </source>
</reference>
<gene>
    <name evidence="1" type="ORF">WUBG_16433</name>
</gene>